<dbReference type="Pfam" id="PF00364">
    <property type="entry name" value="Biotin_lipoyl"/>
    <property type="match status" value="1"/>
</dbReference>
<sequence>MLGLTRSSVRQCRSLVQRPAAAFCRVSRPSARVQLRATTEAAAKSESKKKKKDEEDSDEEDFLDGPEVSVSTAQVELKLGGFALKVRRSVEGAEPAAAAAPAPAPAAAAAPVTVVTAGGFGGLEGASPEDSVDEALVYVTSPKVGVFRRGKYAANKRVGKDNLVKDGDTLKKGQTVAYVEQLGTFVEIKAPQAGEAARFCLNEGDPVEYGQVVLELAPFFGGHIIGDSKYA</sequence>
<dbReference type="GeneID" id="25726280"/>
<accession>A0A0D2LNF6</accession>
<dbReference type="KEGG" id="mng:MNEG_0162"/>
<evidence type="ECO:0000256" key="1">
    <source>
        <dbReference type="SAM" id="MobiDB-lite"/>
    </source>
</evidence>
<dbReference type="RefSeq" id="XP_013906823.1">
    <property type="nucleotide sequence ID" value="XM_014051369.1"/>
</dbReference>
<dbReference type="InterPro" id="IPR000089">
    <property type="entry name" value="Biotin_lipoyl"/>
</dbReference>
<proteinExistence type="predicted"/>
<dbReference type="InterPro" id="IPR053217">
    <property type="entry name" value="ACC_Biotin_Carrier"/>
</dbReference>
<dbReference type="InterPro" id="IPR011053">
    <property type="entry name" value="Single_hybrid_motif"/>
</dbReference>
<dbReference type="EMBL" id="KK100231">
    <property type="protein sequence ID" value="KIZ07804.1"/>
    <property type="molecule type" value="Genomic_DNA"/>
</dbReference>
<feature type="compositionally biased region" description="Acidic residues" evidence="1">
    <location>
        <begin position="55"/>
        <end position="64"/>
    </location>
</feature>
<dbReference type="OrthoDB" id="529457at2759"/>
<reference evidence="3 4" key="1">
    <citation type="journal article" date="2013" name="BMC Genomics">
        <title>Reconstruction of the lipid metabolism for the microalga Monoraphidium neglectum from its genome sequence reveals characteristics suitable for biofuel production.</title>
        <authorList>
            <person name="Bogen C."/>
            <person name="Al-Dilaimi A."/>
            <person name="Albersmeier A."/>
            <person name="Wichmann J."/>
            <person name="Grundmann M."/>
            <person name="Rupp O."/>
            <person name="Lauersen K.J."/>
            <person name="Blifernez-Klassen O."/>
            <person name="Kalinowski J."/>
            <person name="Goesmann A."/>
            <person name="Mussgnug J.H."/>
            <person name="Kruse O."/>
        </authorList>
    </citation>
    <scope>NUCLEOTIDE SEQUENCE [LARGE SCALE GENOMIC DNA]</scope>
    <source>
        <strain evidence="3 4">SAG 48.87</strain>
    </source>
</reference>
<feature type="domain" description="Lipoyl-binding" evidence="2">
    <location>
        <begin position="156"/>
        <end position="216"/>
    </location>
</feature>
<keyword evidence="4" id="KW-1185">Reference proteome</keyword>
<dbReference type="AlphaFoldDB" id="A0A0D2LNF6"/>
<dbReference type="PANTHER" id="PTHR47597:SF1">
    <property type="entry name" value="IS A MEMBER OF THE PF|00364 BIOTIN-REQUIRING ENZYMES FAMILY-RELATED"/>
    <property type="match status" value="1"/>
</dbReference>
<protein>
    <recommendedName>
        <fullName evidence="2">Lipoyl-binding domain-containing protein</fullName>
    </recommendedName>
</protein>
<feature type="region of interest" description="Disordered" evidence="1">
    <location>
        <begin position="34"/>
        <end position="68"/>
    </location>
</feature>
<dbReference type="CDD" id="cd06850">
    <property type="entry name" value="biotinyl_domain"/>
    <property type="match status" value="1"/>
</dbReference>
<name>A0A0D2LNF6_9CHLO</name>
<organism evidence="3 4">
    <name type="scientific">Monoraphidium neglectum</name>
    <dbReference type="NCBI Taxonomy" id="145388"/>
    <lineage>
        <taxon>Eukaryota</taxon>
        <taxon>Viridiplantae</taxon>
        <taxon>Chlorophyta</taxon>
        <taxon>core chlorophytes</taxon>
        <taxon>Chlorophyceae</taxon>
        <taxon>CS clade</taxon>
        <taxon>Sphaeropleales</taxon>
        <taxon>Selenastraceae</taxon>
        <taxon>Monoraphidium</taxon>
    </lineage>
</organism>
<dbReference type="Gene3D" id="2.40.50.100">
    <property type="match status" value="1"/>
</dbReference>
<dbReference type="Proteomes" id="UP000054498">
    <property type="component" value="Unassembled WGS sequence"/>
</dbReference>
<evidence type="ECO:0000259" key="2">
    <source>
        <dbReference type="Pfam" id="PF00364"/>
    </source>
</evidence>
<dbReference type="SUPFAM" id="SSF51230">
    <property type="entry name" value="Single hybrid motif"/>
    <property type="match status" value="1"/>
</dbReference>
<gene>
    <name evidence="3" type="ORF">MNEG_0162</name>
</gene>
<dbReference type="PANTHER" id="PTHR47597">
    <property type="entry name" value="IS A MEMBER OF THE PF|00364 BIOTIN-REQUIRING ENZYMES FAMILY-RELATED"/>
    <property type="match status" value="1"/>
</dbReference>
<evidence type="ECO:0000313" key="3">
    <source>
        <dbReference type="EMBL" id="KIZ07804.1"/>
    </source>
</evidence>
<evidence type="ECO:0000313" key="4">
    <source>
        <dbReference type="Proteomes" id="UP000054498"/>
    </source>
</evidence>